<feature type="chain" id="PRO_5007294147" description="Extracellular membrane protein CFEM domain-containing protein" evidence="2">
    <location>
        <begin position="17"/>
        <end position="243"/>
    </location>
</feature>
<evidence type="ECO:0008006" key="5">
    <source>
        <dbReference type="Google" id="ProtNLM"/>
    </source>
</evidence>
<evidence type="ECO:0000256" key="1">
    <source>
        <dbReference type="SAM" id="MobiDB-lite"/>
    </source>
</evidence>
<feature type="signal peptide" evidence="2">
    <location>
        <begin position="1"/>
        <end position="16"/>
    </location>
</feature>
<gene>
    <name evidence="3" type="ORF">CONCODRAFT_10792</name>
</gene>
<feature type="compositionally biased region" description="Low complexity" evidence="1">
    <location>
        <begin position="190"/>
        <end position="221"/>
    </location>
</feature>
<feature type="compositionally biased region" description="Basic and acidic residues" evidence="1">
    <location>
        <begin position="175"/>
        <end position="189"/>
    </location>
</feature>
<protein>
    <recommendedName>
        <fullName evidence="5">Extracellular membrane protein CFEM domain-containing protein</fullName>
    </recommendedName>
</protein>
<proteinExistence type="predicted"/>
<dbReference type="AlphaFoldDB" id="A0A137NX28"/>
<dbReference type="Proteomes" id="UP000070444">
    <property type="component" value="Unassembled WGS sequence"/>
</dbReference>
<accession>A0A137NX28</accession>
<evidence type="ECO:0000256" key="2">
    <source>
        <dbReference type="SAM" id="SignalP"/>
    </source>
</evidence>
<reference evidence="3 4" key="1">
    <citation type="journal article" date="2015" name="Genome Biol. Evol.">
        <title>Phylogenomic analyses indicate that early fungi evolved digesting cell walls of algal ancestors of land plants.</title>
        <authorList>
            <person name="Chang Y."/>
            <person name="Wang S."/>
            <person name="Sekimoto S."/>
            <person name="Aerts A.L."/>
            <person name="Choi C."/>
            <person name="Clum A."/>
            <person name="LaButti K.M."/>
            <person name="Lindquist E.A."/>
            <person name="Yee Ngan C."/>
            <person name="Ohm R.A."/>
            <person name="Salamov A.A."/>
            <person name="Grigoriev I.V."/>
            <person name="Spatafora J.W."/>
            <person name="Berbee M.L."/>
        </authorList>
    </citation>
    <scope>NUCLEOTIDE SEQUENCE [LARGE SCALE GENOMIC DNA]</scope>
    <source>
        <strain evidence="3 4">NRRL 28638</strain>
    </source>
</reference>
<sequence length="243" mass="27135">MKFNYSVLLFVSAIFAQPQSQKDSEDMECYTKMECKLSELSEKMKTDENFMVCAKFIDDKKAMIRCIYKVAGLRDDQINLLFNIIFSSSNCGPSSRPQFKECISKCASDKPCMETCADKRNESNFECLADEFEVKDFDVKKSVQCSKQCTQDTLSEIMDCDMKCKEPIYKKLMDDNDDNHMTESDKDSKSNGNNTSTTTATSSKDSKPTGGSSTTTQQSSGFSNLSASLVSVISVPILLSLIL</sequence>
<keyword evidence="2" id="KW-0732">Signal</keyword>
<dbReference type="EMBL" id="KQ964653">
    <property type="protein sequence ID" value="KXN67194.1"/>
    <property type="molecule type" value="Genomic_DNA"/>
</dbReference>
<name>A0A137NX28_CONC2</name>
<evidence type="ECO:0000313" key="4">
    <source>
        <dbReference type="Proteomes" id="UP000070444"/>
    </source>
</evidence>
<keyword evidence="4" id="KW-1185">Reference proteome</keyword>
<evidence type="ECO:0000313" key="3">
    <source>
        <dbReference type="EMBL" id="KXN67194.1"/>
    </source>
</evidence>
<feature type="region of interest" description="Disordered" evidence="1">
    <location>
        <begin position="175"/>
        <end position="221"/>
    </location>
</feature>
<organism evidence="3 4">
    <name type="scientific">Conidiobolus coronatus (strain ATCC 28846 / CBS 209.66 / NRRL 28638)</name>
    <name type="common">Delacroixia coronata</name>
    <dbReference type="NCBI Taxonomy" id="796925"/>
    <lineage>
        <taxon>Eukaryota</taxon>
        <taxon>Fungi</taxon>
        <taxon>Fungi incertae sedis</taxon>
        <taxon>Zoopagomycota</taxon>
        <taxon>Entomophthoromycotina</taxon>
        <taxon>Entomophthoromycetes</taxon>
        <taxon>Entomophthorales</taxon>
        <taxon>Ancylistaceae</taxon>
        <taxon>Conidiobolus</taxon>
    </lineage>
</organism>